<dbReference type="AlphaFoldDB" id="A0A0R3LIU7"/>
<gene>
    <name evidence="1" type="ORF">CP49_40090</name>
</gene>
<proteinExistence type="predicted"/>
<evidence type="ECO:0000313" key="1">
    <source>
        <dbReference type="EMBL" id="KRR07684.1"/>
    </source>
</evidence>
<dbReference type="OrthoDB" id="9801102at2"/>
<evidence type="ECO:0008006" key="3">
    <source>
        <dbReference type="Google" id="ProtNLM"/>
    </source>
</evidence>
<comment type="caution">
    <text evidence="1">The sequence shown here is derived from an EMBL/GenBank/DDBJ whole genome shotgun (WGS) entry which is preliminary data.</text>
</comment>
<name>A0A0R3LIU7_9BRAD</name>
<sequence length="112" mass="12705">MELDFSSKKLRRQMESEAELKKAFGQLAKPIQMRLGVLANAPTLADVPRTPPERCHELKMNLAGRFAVVLKDNWRLIFRPDHQPVPTKEDGGIDPLRVTAIMIEAVDDYHGK</sequence>
<dbReference type="STRING" id="1518501.CQ10_41335"/>
<dbReference type="RefSeq" id="WP_057901262.1">
    <property type="nucleotide sequence ID" value="NZ_LLXX01000093.1"/>
</dbReference>
<dbReference type="SUPFAM" id="SSF143011">
    <property type="entry name" value="RelE-like"/>
    <property type="match status" value="1"/>
</dbReference>
<accession>A0A0R3LIU7</accession>
<dbReference type="InterPro" id="IPR035093">
    <property type="entry name" value="RelE/ParE_toxin_dom_sf"/>
</dbReference>
<dbReference type="Gene3D" id="3.30.2310.20">
    <property type="entry name" value="RelE-like"/>
    <property type="match status" value="1"/>
</dbReference>
<organism evidence="1 2">
    <name type="scientific">Bradyrhizobium valentinum</name>
    <dbReference type="NCBI Taxonomy" id="1518501"/>
    <lineage>
        <taxon>Bacteria</taxon>
        <taxon>Pseudomonadati</taxon>
        <taxon>Pseudomonadota</taxon>
        <taxon>Alphaproteobacteria</taxon>
        <taxon>Hyphomicrobiales</taxon>
        <taxon>Nitrobacteraceae</taxon>
        <taxon>Bradyrhizobium</taxon>
    </lineage>
</organism>
<dbReference type="Proteomes" id="UP000051913">
    <property type="component" value="Unassembled WGS sequence"/>
</dbReference>
<reference evidence="1 2" key="1">
    <citation type="submission" date="2014-03" db="EMBL/GenBank/DDBJ databases">
        <title>Bradyrhizobium valentinum sp. nov., isolated from effective nodules of Lupinus mariae-josephae, a lupine endemic of basic-lime soils in Eastern Spain.</title>
        <authorList>
            <person name="Duran D."/>
            <person name="Rey L."/>
            <person name="Navarro A."/>
            <person name="Busquets A."/>
            <person name="Imperial J."/>
            <person name="Ruiz-Argueso T."/>
        </authorList>
    </citation>
    <scope>NUCLEOTIDE SEQUENCE [LARGE SCALE GENOMIC DNA]</scope>
    <source>
        <strain evidence="1 2">LmjM3</strain>
    </source>
</reference>
<protein>
    <recommendedName>
        <fullName evidence="3">System killer suppression protein</fullName>
    </recommendedName>
</protein>
<evidence type="ECO:0000313" key="2">
    <source>
        <dbReference type="Proteomes" id="UP000051913"/>
    </source>
</evidence>
<keyword evidence="2" id="KW-1185">Reference proteome</keyword>
<dbReference type="EMBL" id="LLXX01000093">
    <property type="protein sequence ID" value="KRR07684.1"/>
    <property type="molecule type" value="Genomic_DNA"/>
</dbReference>